<dbReference type="EMBL" id="CP012673">
    <property type="protein sequence ID" value="AUX39346.1"/>
    <property type="molecule type" value="Genomic_DNA"/>
</dbReference>
<gene>
    <name evidence="2" type="ORF">SOCE26_007350</name>
</gene>
<dbReference type="InterPro" id="IPR041654">
    <property type="entry name" value="StyA_sbd"/>
</dbReference>
<protein>
    <submittedName>
        <fullName evidence="2">Alanine-phosphoribitol ligase</fullName>
    </submittedName>
</protein>
<feature type="domain" description="Styrene monooxygenase StyA putative substrate binding" evidence="1">
    <location>
        <begin position="168"/>
        <end position="277"/>
    </location>
</feature>
<dbReference type="AlphaFoldDB" id="A0A2L0EJ73"/>
<organism evidence="2 3">
    <name type="scientific">Sorangium cellulosum</name>
    <name type="common">Polyangium cellulosum</name>
    <dbReference type="NCBI Taxonomy" id="56"/>
    <lineage>
        <taxon>Bacteria</taxon>
        <taxon>Pseudomonadati</taxon>
        <taxon>Myxococcota</taxon>
        <taxon>Polyangia</taxon>
        <taxon>Polyangiales</taxon>
        <taxon>Polyangiaceae</taxon>
        <taxon>Sorangium</taxon>
    </lineage>
</organism>
<name>A0A2L0EJ73_SORCE</name>
<dbReference type="Gene3D" id="3.50.50.60">
    <property type="entry name" value="FAD/NAD(P)-binding domain"/>
    <property type="match status" value="2"/>
</dbReference>
<dbReference type="GO" id="GO:0016874">
    <property type="term" value="F:ligase activity"/>
    <property type="evidence" value="ECO:0007669"/>
    <property type="project" value="UniProtKB-KW"/>
</dbReference>
<dbReference type="Pfam" id="PF17885">
    <property type="entry name" value="Smoa_sbd"/>
    <property type="match status" value="1"/>
</dbReference>
<evidence type="ECO:0000313" key="3">
    <source>
        <dbReference type="Proteomes" id="UP000238348"/>
    </source>
</evidence>
<dbReference type="PRINTS" id="PR00420">
    <property type="entry name" value="RNGMNOXGNASE"/>
</dbReference>
<dbReference type="Gene3D" id="3.30.9.40">
    <property type="match status" value="1"/>
</dbReference>
<dbReference type="SUPFAM" id="SSF51905">
    <property type="entry name" value="FAD/NAD(P)-binding domain"/>
    <property type="match status" value="1"/>
</dbReference>
<keyword evidence="2" id="KW-0436">Ligase</keyword>
<dbReference type="Pfam" id="PF13450">
    <property type="entry name" value="NAD_binding_8"/>
    <property type="match status" value="1"/>
</dbReference>
<proteinExistence type="predicted"/>
<dbReference type="Proteomes" id="UP000238348">
    <property type="component" value="Chromosome"/>
</dbReference>
<dbReference type="InterPro" id="IPR036188">
    <property type="entry name" value="FAD/NAD-bd_sf"/>
</dbReference>
<sequence>MDGSARVVLWTNADQRNPGVLMRKIAIVGSGQAGLLAAHALVKTGYDVTLYSDRTPEQWLNESKPTGTAARFDMALAFERELGLAFWEDAAPRGEGAHLTACPAPGNRLLTLAGRLERPFMAIDLRLQSHRWMLELEARGGKVVIEAVTIPRLEEIAAENDLTVVAAGRADLCRLFERDAARSPHADAQRNVVMMCVTGPKLGFDGVPLLPVKFNLFAGIGEAFWVPYHHKDAGPSWNCLFEAIPGGPLDRFQGAKSGEEILAIAKDLVKELIPWDHDWFKTAELSDKHGWQNGRVVPAVRKPVGRLPSGRIVTPLGDTAMSLDPIGGQGANSGNKMARNLVECIVAHGERPFDAGWMTRTFERFYARHGGPTDRFNNLLLAGAPAGVSHLLFAQYGSDGRADNQSRQQALANAFVNNFNDPAQLTPVVEDVGRVRAFIRQKTGKPWPVALAAGGVGVGIAQVRQRLGLPPRHPAAPAHAVGALA</sequence>
<evidence type="ECO:0000259" key="1">
    <source>
        <dbReference type="Pfam" id="PF17885"/>
    </source>
</evidence>
<reference evidence="2 3" key="1">
    <citation type="submission" date="2015-09" db="EMBL/GenBank/DDBJ databases">
        <title>Sorangium comparison.</title>
        <authorList>
            <person name="Zaburannyi N."/>
            <person name="Bunk B."/>
            <person name="Overmann J."/>
            <person name="Mueller R."/>
        </authorList>
    </citation>
    <scope>NUCLEOTIDE SEQUENCE [LARGE SCALE GENOMIC DNA]</scope>
    <source>
        <strain evidence="2 3">So ce26</strain>
    </source>
</reference>
<evidence type="ECO:0000313" key="2">
    <source>
        <dbReference type="EMBL" id="AUX39346.1"/>
    </source>
</evidence>
<accession>A0A2L0EJ73</accession>